<dbReference type="Proteomes" id="UP000612585">
    <property type="component" value="Unassembled WGS sequence"/>
</dbReference>
<keyword evidence="2" id="KW-1185">Reference proteome</keyword>
<evidence type="ECO:0000313" key="2">
    <source>
        <dbReference type="Proteomes" id="UP000612585"/>
    </source>
</evidence>
<gene>
    <name evidence="1" type="ORF">Vau01_112070</name>
</gene>
<dbReference type="EMBL" id="BOPG01000101">
    <property type="protein sequence ID" value="GIJ63691.1"/>
    <property type="molecule type" value="Genomic_DNA"/>
</dbReference>
<proteinExistence type="predicted"/>
<comment type="caution">
    <text evidence="1">The sequence shown here is derived from an EMBL/GenBank/DDBJ whole genome shotgun (WGS) entry which is preliminary data.</text>
</comment>
<organism evidence="1 2">
    <name type="scientific">Virgisporangium aurantiacum</name>
    <dbReference type="NCBI Taxonomy" id="175570"/>
    <lineage>
        <taxon>Bacteria</taxon>
        <taxon>Bacillati</taxon>
        <taxon>Actinomycetota</taxon>
        <taxon>Actinomycetes</taxon>
        <taxon>Micromonosporales</taxon>
        <taxon>Micromonosporaceae</taxon>
        <taxon>Virgisporangium</taxon>
    </lineage>
</organism>
<reference evidence="1" key="1">
    <citation type="submission" date="2021-01" db="EMBL/GenBank/DDBJ databases">
        <title>Whole genome shotgun sequence of Virgisporangium aurantiacum NBRC 16421.</title>
        <authorList>
            <person name="Komaki H."/>
            <person name="Tamura T."/>
        </authorList>
    </citation>
    <scope>NUCLEOTIDE SEQUENCE</scope>
    <source>
        <strain evidence="1">NBRC 16421</strain>
    </source>
</reference>
<sequence>MATPNEPGDNFLYGADATDATHVWAVGAVVPRPRTVPPHSQILRYDGTTWRPAAASNDSTLYAVDAVTATEAWAVGTSRSSTLVTRWNGTAWAAEPSPNGNPAGGNTLRGVAAAGDTVWAVGNYLDSGTYASHGLALQRVGGTWRRSPTPRLSATDSFAAVDATGPADAWVVGYGSSGGISSVPVALRWNGSAWTSLPPPNPGYAGLSAVEAITPNNVWVAGYAQTDIDGMQPYIAQFNGTSWRRVAVPTIVGGGQLSDIVALSPTNILATGTGGSGGSSIVLHWNGSTWTRETAPDTVRVTAAAGVGPDTFWVVGIGFDLSAYQYRNFSIVQKG</sequence>
<name>A0A8J3ZH29_9ACTN</name>
<protein>
    <submittedName>
        <fullName evidence="1">Uncharacterized protein</fullName>
    </submittedName>
</protein>
<accession>A0A8J3ZH29</accession>
<dbReference type="AlphaFoldDB" id="A0A8J3ZH29"/>
<evidence type="ECO:0000313" key="1">
    <source>
        <dbReference type="EMBL" id="GIJ63691.1"/>
    </source>
</evidence>